<accession>A0A0E9QBQ7</accession>
<dbReference type="EMBL" id="GBXM01095034">
    <property type="protein sequence ID" value="JAH13543.1"/>
    <property type="molecule type" value="Transcribed_RNA"/>
</dbReference>
<sequence>MRLNQGFWSVNCKTYITLNTQVAITADKQMNNQCLGSCT</sequence>
<evidence type="ECO:0000313" key="1">
    <source>
        <dbReference type="EMBL" id="JAH13543.1"/>
    </source>
</evidence>
<reference evidence="1" key="2">
    <citation type="journal article" date="2015" name="Fish Shellfish Immunol.">
        <title>Early steps in the European eel (Anguilla anguilla)-Vibrio vulnificus interaction in the gills: Role of the RtxA13 toxin.</title>
        <authorList>
            <person name="Callol A."/>
            <person name="Pajuelo D."/>
            <person name="Ebbesson L."/>
            <person name="Teles M."/>
            <person name="MacKenzie S."/>
            <person name="Amaro C."/>
        </authorList>
    </citation>
    <scope>NUCLEOTIDE SEQUENCE</scope>
</reference>
<organism evidence="1">
    <name type="scientific">Anguilla anguilla</name>
    <name type="common">European freshwater eel</name>
    <name type="synonym">Muraena anguilla</name>
    <dbReference type="NCBI Taxonomy" id="7936"/>
    <lineage>
        <taxon>Eukaryota</taxon>
        <taxon>Metazoa</taxon>
        <taxon>Chordata</taxon>
        <taxon>Craniata</taxon>
        <taxon>Vertebrata</taxon>
        <taxon>Euteleostomi</taxon>
        <taxon>Actinopterygii</taxon>
        <taxon>Neopterygii</taxon>
        <taxon>Teleostei</taxon>
        <taxon>Anguilliformes</taxon>
        <taxon>Anguillidae</taxon>
        <taxon>Anguilla</taxon>
    </lineage>
</organism>
<protein>
    <submittedName>
        <fullName evidence="1">Uncharacterized protein</fullName>
    </submittedName>
</protein>
<proteinExistence type="predicted"/>
<dbReference type="AlphaFoldDB" id="A0A0E9QBQ7"/>
<reference evidence="1" key="1">
    <citation type="submission" date="2014-11" db="EMBL/GenBank/DDBJ databases">
        <authorList>
            <person name="Amaro Gonzalez C."/>
        </authorList>
    </citation>
    <scope>NUCLEOTIDE SEQUENCE</scope>
</reference>
<name>A0A0E9QBQ7_ANGAN</name>